<dbReference type="Pfam" id="PF03853">
    <property type="entry name" value="YjeF_N"/>
    <property type="match status" value="1"/>
</dbReference>
<evidence type="ECO:0000256" key="9">
    <source>
        <dbReference type="ARBA" id="ARBA00022958"/>
    </source>
</evidence>
<comment type="catalytic activity">
    <reaction evidence="16 17 18">
        <text>(6S)-NADPHX + ADP = AMP + phosphate + NADPH + H(+)</text>
        <dbReference type="Rhea" id="RHEA:32235"/>
        <dbReference type="ChEBI" id="CHEBI:15378"/>
        <dbReference type="ChEBI" id="CHEBI:43474"/>
        <dbReference type="ChEBI" id="CHEBI:57783"/>
        <dbReference type="ChEBI" id="CHEBI:64076"/>
        <dbReference type="ChEBI" id="CHEBI:456215"/>
        <dbReference type="ChEBI" id="CHEBI:456216"/>
        <dbReference type="EC" id="4.2.1.136"/>
    </reaction>
</comment>
<keyword evidence="22" id="KW-1185">Reference proteome</keyword>
<dbReference type="EMBL" id="CP002792">
    <property type="protein sequence ID" value="AEH06024.1"/>
    <property type="molecule type" value="Genomic_DNA"/>
</dbReference>
<dbReference type="PROSITE" id="PS51383">
    <property type="entry name" value="YJEF_C_3"/>
    <property type="match status" value="1"/>
</dbReference>
<dbReference type="RefSeq" id="WP_013866210.1">
    <property type="nucleotide sequence ID" value="NC_015636.1"/>
</dbReference>
<dbReference type="Gene3D" id="3.40.1190.20">
    <property type="match status" value="1"/>
</dbReference>
<evidence type="ECO:0000256" key="10">
    <source>
        <dbReference type="ARBA" id="ARBA00023027"/>
    </source>
</evidence>
<dbReference type="SUPFAM" id="SSF53613">
    <property type="entry name" value="Ribokinase-like"/>
    <property type="match status" value="1"/>
</dbReference>
<dbReference type="CDD" id="cd01171">
    <property type="entry name" value="YXKO-related"/>
    <property type="match status" value="1"/>
</dbReference>
<organism evidence="21 22">
    <name type="scientific">Methanothermococcus okinawensis (strain DSM 14208 / JCM 11175 / IH1)</name>
    <dbReference type="NCBI Taxonomy" id="647113"/>
    <lineage>
        <taxon>Archaea</taxon>
        <taxon>Methanobacteriati</taxon>
        <taxon>Methanobacteriota</taxon>
        <taxon>Methanomada group</taxon>
        <taxon>Methanococci</taxon>
        <taxon>Methanococcales</taxon>
        <taxon>Methanococcaceae</taxon>
        <taxon>Methanothermococcus</taxon>
    </lineage>
</organism>
<accession>F8AMI4</accession>
<feature type="binding site" evidence="17">
    <location>
        <position position="278"/>
    </location>
    <ligand>
        <name>(6S)-NADPHX</name>
        <dbReference type="ChEBI" id="CHEBI:64076"/>
    </ligand>
</feature>
<dbReference type="AlphaFoldDB" id="F8AMI4"/>
<evidence type="ECO:0000259" key="19">
    <source>
        <dbReference type="PROSITE" id="PS51383"/>
    </source>
</evidence>
<keyword evidence="9 18" id="KW-0630">Potassium</keyword>
<dbReference type="OrthoDB" id="15148at2157"/>
<evidence type="ECO:0000256" key="14">
    <source>
        <dbReference type="ARBA" id="ARBA00025153"/>
    </source>
</evidence>
<evidence type="ECO:0000256" key="17">
    <source>
        <dbReference type="HAMAP-Rule" id="MF_01965"/>
    </source>
</evidence>
<evidence type="ECO:0000313" key="22">
    <source>
        <dbReference type="Proteomes" id="UP000009296"/>
    </source>
</evidence>
<dbReference type="EC" id="4.2.1.136" evidence="17"/>
<dbReference type="GeneID" id="10772142"/>
<dbReference type="KEGG" id="mok:Metok_0026"/>
<keyword evidence="8 17" id="KW-0521">NADP</keyword>
<feature type="binding site" evidence="17">
    <location>
        <position position="470"/>
    </location>
    <ligand>
        <name>(6S)-NADPHX</name>
        <dbReference type="ChEBI" id="CHEBI:64076"/>
    </ligand>
</feature>
<keyword evidence="11 18" id="KW-0413">Isomerase</keyword>
<dbReference type="eggNOG" id="arCOG00018">
    <property type="taxonomic scope" value="Archaea"/>
</dbReference>
<dbReference type="InterPro" id="IPR030677">
    <property type="entry name" value="Nnr"/>
</dbReference>
<evidence type="ECO:0000256" key="15">
    <source>
        <dbReference type="ARBA" id="ARBA00048238"/>
    </source>
</evidence>
<comment type="similarity">
    <text evidence="3 18">In the N-terminal section; belongs to the NnrE/AIBP family.</text>
</comment>
<comment type="function">
    <text evidence="14 18">Bifunctional enzyme that catalyzes the epimerization of the S- and R-forms of NAD(P)HX and the dehydration of the S-form of NAD(P)HX at the expense of ADP, which is converted to AMP. This allows the repair of both epimers of NAD(P)HX, a damaged form of NAD(P)H that is a result of enzymatic or heat-dependent hydration.</text>
</comment>
<name>F8AMI4_METOI</name>
<dbReference type="Proteomes" id="UP000009296">
    <property type="component" value="Chromosome"/>
</dbReference>
<keyword evidence="10 17" id="KW-0520">NAD</keyword>
<keyword evidence="12 17" id="KW-0456">Lyase</keyword>
<evidence type="ECO:0000256" key="11">
    <source>
        <dbReference type="ARBA" id="ARBA00023235"/>
    </source>
</evidence>
<gene>
    <name evidence="17" type="primary">nnrD</name>
    <name evidence="21" type="ordered locus">Metok_0026</name>
</gene>
<evidence type="ECO:0000256" key="16">
    <source>
        <dbReference type="ARBA" id="ARBA00049209"/>
    </source>
</evidence>
<dbReference type="GO" id="GO:0052856">
    <property type="term" value="F:NAD(P)HX epimerase activity"/>
    <property type="evidence" value="ECO:0007669"/>
    <property type="project" value="UniProtKB-EC"/>
</dbReference>
<dbReference type="GO" id="GO:0005524">
    <property type="term" value="F:ATP binding"/>
    <property type="evidence" value="ECO:0007669"/>
    <property type="project" value="UniProtKB-UniRule"/>
</dbReference>
<comment type="cofactor">
    <cofactor evidence="17">
        <name>Mg(2+)</name>
        <dbReference type="ChEBI" id="CHEBI:18420"/>
    </cofactor>
</comment>
<evidence type="ECO:0000256" key="7">
    <source>
        <dbReference type="ARBA" id="ARBA00022840"/>
    </source>
</evidence>
<feature type="domain" description="YjeF C-terminal" evidence="19">
    <location>
        <begin position="243"/>
        <end position="527"/>
    </location>
</feature>
<protein>
    <recommendedName>
        <fullName evidence="17">ADP-dependent (S)-NAD(P)H-hydrate dehydratase</fullName>
        <ecNumber evidence="17">4.2.1.136</ecNumber>
    </recommendedName>
    <alternativeName>
        <fullName evidence="17">ADP-dependent NAD(P)HX dehydratase</fullName>
    </alternativeName>
</protein>
<dbReference type="GO" id="GO:0046496">
    <property type="term" value="P:nicotinamide nucleotide metabolic process"/>
    <property type="evidence" value="ECO:0007669"/>
    <property type="project" value="UniProtKB-UniRule"/>
</dbReference>
<dbReference type="PIRSF" id="PIRSF017184">
    <property type="entry name" value="Nnr"/>
    <property type="match status" value="1"/>
</dbReference>
<dbReference type="Pfam" id="PF01256">
    <property type="entry name" value="Carb_kinase"/>
    <property type="match status" value="1"/>
</dbReference>
<dbReference type="SUPFAM" id="SSF64153">
    <property type="entry name" value="YjeF N-terminal domain-like"/>
    <property type="match status" value="1"/>
</dbReference>
<feature type="binding site" evidence="17">
    <location>
        <position position="344"/>
    </location>
    <ligand>
        <name>(6S)-NADPHX</name>
        <dbReference type="ChEBI" id="CHEBI:64076"/>
    </ligand>
</feature>
<evidence type="ECO:0000256" key="1">
    <source>
        <dbReference type="ARBA" id="ARBA00000013"/>
    </source>
</evidence>
<dbReference type="PANTHER" id="PTHR12592:SF0">
    <property type="entry name" value="ATP-DEPENDENT (S)-NAD(P)H-HYDRATE DEHYDRATASE"/>
    <property type="match status" value="1"/>
</dbReference>
<reference evidence="21" key="1">
    <citation type="submission" date="2011-05" db="EMBL/GenBank/DDBJ databases">
        <title>Complete sequence of chromosome of Methanothermococcus okinawensis IH1.</title>
        <authorList>
            <consortium name="US DOE Joint Genome Institute"/>
            <person name="Lucas S."/>
            <person name="Han J."/>
            <person name="Lapidus A."/>
            <person name="Cheng J.-F."/>
            <person name="Goodwin L."/>
            <person name="Pitluck S."/>
            <person name="Peters L."/>
            <person name="Mikhailova N."/>
            <person name="Held B."/>
            <person name="Han C."/>
            <person name="Tapia R."/>
            <person name="Land M."/>
            <person name="Hauser L."/>
            <person name="Kyrpides N."/>
            <person name="Ivanova N."/>
            <person name="Pagani I."/>
            <person name="Sieprawska-Lupa M."/>
            <person name="Takai K."/>
            <person name="Miyazaki J."/>
            <person name="Whitman W."/>
            <person name="Woyke T."/>
        </authorList>
    </citation>
    <scope>NUCLEOTIDE SEQUENCE [LARGE SCALE GENOMIC DNA]</scope>
    <source>
        <strain evidence="21">IH1</strain>
    </source>
</reference>
<dbReference type="STRING" id="647113.Metok_0026"/>
<comment type="caution">
    <text evidence="17">Lacks conserved residue(s) required for the propagation of feature annotation.</text>
</comment>
<evidence type="ECO:0000256" key="12">
    <source>
        <dbReference type="ARBA" id="ARBA00023239"/>
    </source>
</evidence>
<comment type="function">
    <text evidence="17">Catalyzes the dehydration of the S-form of NAD(P)HX at the expense of ADP, which is converted to AMP. Together with NAD(P)HX epimerase, which catalyzes the epimerization of the S- and R-forms, the enzyme allows the repair of both epimers of NAD(P)HX, a damaged form of NAD(P)H that is a result of enzymatic or heat-dependent hydration.</text>
</comment>
<keyword evidence="7 17" id="KW-0067">ATP-binding</keyword>
<evidence type="ECO:0000256" key="8">
    <source>
        <dbReference type="ARBA" id="ARBA00022857"/>
    </source>
</evidence>
<dbReference type="NCBIfam" id="TIGR00196">
    <property type="entry name" value="yjeF_cterm"/>
    <property type="match status" value="1"/>
</dbReference>
<comment type="subunit">
    <text evidence="17">Homotetramer.</text>
</comment>
<dbReference type="InterPro" id="IPR017953">
    <property type="entry name" value="Carbohydrate_kinase_pred_CS"/>
</dbReference>
<evidence type="ECO:0000256" key="18">
    <source>
        <dbReference type="PIRNR" id="PIRNR017184"/>
    </source>
</evidence>
<dbReference type="InterPro" id="IPR029056">
    <property type="entry name" value="Ribokinase-like"/>
</dbReference>
<dbReference type="PROSITE" id="PS51385">
    <property type="entry name" value="YJEF_N"/>
    <property type="match status" value="1"/>
</dbReference>
<evidence type="ECO:0000256" key="4">
    <source>
        <dbReference type="ARBA" id="ARBA00009524"/>
    </source>
</evidence>
<dbReference type="PANTHER" id="PTHR12592">
    <property type="entry name" value="ATP-DEPENDENT (S)-NAD(P)H-HYDRATE DEHYDRATASE FAMILY MEMBER"/>
    <property type="match status" value="1"/>
</dbReference>
<dbReference type="GO" id="GO:0046872">
    <property type="term" value="F:metal ion binding"/>
    <property type="evidence" value="ECO:0007669"/>
    <property type="project" value="UniProtKB-UniRule"/>
</dbReference>
<comment type="catalytic activity">
    <reaction evidence="15 17 18">
        <text>(6S)-NADHX + ADP = AMP + phosphate + NADH + H(+)</text>
        <dbReference type="Rhea" id="RHEA:32223"/>
        <dbReference type="ChEBI" id="CHEBI:15378"/>
        <dbReference type="ChEBI" id="CHEBI:43474"/>
        <dbReference type="ChEBI" id="CHEBI:57945"/>
        <dbReference type="ChEBI" id="CHEBI:64074"/>
        <dbReference type="ChEBI" id="CHEBI:456215"/>
        <dbReference type="ChEBI" id="CHEBI:456216"/>
        <dbReference type="EC" id="4.2.1.136"/>
    </reaction>
</comment>
<evidence type="ECO:0000256" key="3">
    <source>
        <dbReference type="ARBA" id="ARBA00006001"/>
    </source>
</evidence>
<dbReference type="GO" id="GO:0110051">
    <property type="term" value="P:metabolite repair"/>
    <property type="evidence" value="ECO:0007669"/>
    <property type="project" value="TreeGrafter"/>
</dbReference>
<feature type="domain" description="YjeF N-terminal" evidence="20">
    <location>
        <begin position="1"/>
        <end position="241"/>
    </location>
</feature>
<dbReference type="GO" id="GO:0052855">
    <property type="term" value="F:ADP-dependent NAD(P)H-hydrate dehydratase activity"/>
    <property type="evidence" value="ECO:0007669"/>
    <property type="project" value="UniProtKB-UniRule"/>
</dbReference>
<sequence length="528" mass="58946">MNITDNNFEYLGMPKIVLMENAGKSIADEVATYLKHEKGIKNKIYVFCGLGNNGGDGFVAVRHLMGYCDYTDEISKSFGVTRFPSLHSEIIVILLGKEMEIKTYESKENFKILKNISELDFRLKIKEIACPNEVLKIIEEIKKYKKDNIIIIDAMLGTGIKGELREPFRTVVNELNNLKNKESKRSNLKIISVDTETKGIMADIVITFHKYKWDNNLNKTFNIDDKRIILKKIGIPPIAEYVVGWGDLKALSKINPDSHKGDNGKVLVVGGSKEFFGAPILSALACSKIVDLVTVASVKNTMDALRNYPELMGYEIEGDYFGEKHITEISELSKKYDVILLGNGLGVNKNTKSFVNGFLKEMETLNKKVVIDADAIKVIDYNNFNFSENFIFTPHKREFEYMGFDMNNIKNMGNGNGSNSDNINNIIDMDISNIDSTIVLKGKYDLIFNKNNIKINKTGNAGMTVGGTGDVLCGIIGGLFSKNDAFISGCCGAFINGYTGDLLLKEKGYCYTAMDVLNKIPHVLNIFN</sequence>
<keyword evidence="6 17" id="KW-0547">Nucleotide-binding</keyword>
<proteinExistence type="inferred from homology"/>
<feature type="binding site" evidence="17">
    <location>
        <position position="395"/>
    </location>
    <ligand>
        <name>(6S)-NADPHX</name>
        <dbReference type="ChEBI" id="CHEBI:64076"/>
    </ligand>
</feature>
<evidence type="ECO:0000256" key="5">
    <source>
        <dbReference type="ARBA" id="ARBA00022723"/>
    </source>
</evidence>
<evidence type="ECO:0000259" key="20">
    <source>
        <dbReference type="PROSITE" id="PS51385"/>
    </source>
</evidence>
<evidence type="ECO:0000256" key="13">
    <source>
        <dbReference type="ARBA" id="ARBA00023268"/>
    </source>
</evidence>
<comment type="catalytic activity">
    <reaction evidence="2 18">
        <text>(6R)-NADPHX = (6S)-NADPHX</text>
        <dbReference type="Rhea" id="RHEA:32227"/>
        <dbReference type="ChEBI" id="CHEBI:64076"/>
        <dbReference type="ChEBI" id="CHEBI:64077"/>
        <dbReference type="EC" id="5.1.99.6"/>
    </reaction>
</comment>
<dbReference type="PROSITE" id="PS01049">
    <property type="entry name" value="YJEF_C_1"/>
    <property type="match status" value="1"/>
</dbReference>
<evidence type="ECO:0000313" key="21">
    <source>
        <dbReference type="EMBL" id="AEH06024.1"/>
    </source>
</evidence>
<evidence type="ECO:0000256" key="2">
    <source>
        <dbReference type="ARBA" id="ARBA00000909"/>
    </source>
</evidence>
<keyword evidence="13" id="KW-0511">Multifunctional enzyme</keyword>
<keyword evidence="5 18" id="KW-0479">Metal-binding</keyword>
<comment type="catalytic activity">
    <reaction evidence="1 18">
        <text>(6R)-NADHX = (6S)-NADHX</text>
        <dbReference type="Rhea" id="RHEA:32215"/>
        <dbReference type="ChEBI" id="CHEBI:64074"/>
        <dbReference type="ChEBI" id="CHEBI:64075"/>
        <dbReference type="EC" id="5.1.99.6"/>
    </reaction>
</comment>
<dbReference type="Gene3D" id="3.40.50.10260">
    <property type="entry name" value="YjeF N-terminal domain"/>
    <property type="match status" value="1"/>
</dbReference>
<comment type="cofactor">
    <cofactor evidence="18">
        <name>K(+)</name>
        <dbReference type="ChEBI" id="CHEBI:29103"/>
    </cofactor>
    <text evidence="18">Binds 1 potassium ion per subunit.</text>
</comment>
<evidence type="ECO:0000256" key="6">
    <source>
        <dbReference type="ARBA" id="ARBA00022741"/>
    </source>
</evidence>
<dbReference type="InterPro" id="IPR004443">
    <property type="entry name" value="YjeF_N_dom"/>
</dbReference>
<dbReference type="HOGENOM" id="CLU_024853_4_1_2"/>
<feature type="binding site" evidence="17">
    <location>
        <position position="469"/>
    </location>
    <ligand>
        <name>AMP</name>
        <dbReference type="ChEBI" id="CHEBI:456215"/>
    </ligand>
</feature>
<dbReference type="InterPro" id="IPR036652">
    <property type="entry name" value="YjeF_N_dom_sf"/>
</dbReference>
<dbReference type="HAMAP" id="MF_01965">
    <property type="entry name" value="NADHX_dehydratase"/>
    <property type="match status" value="1"/>
</dbReference>
<comment type="similarity">
    <text evidence="17">Belongs to the NnrD/CARKD family.</text>
</comment>
<comment type="similarity">
    <text evidence="4 18">In the C-terminal section; belongs to the NnrD/CARKD family.</text>
</comment>
<dbReference type="InterPro" id="IPR000631">
    <property type="entry name" value="CARKD"/>
</dbReference>